<dbReference type="PANTHER" id="PTHR43660">
    <property type="entry name" value="DIPEPTIDYL CARBOXYPEPTIDASE"/>
    <property type="match status" value="1"/>
</dbReference>
<keyword evidence="9 15" id="KW-0482">Metalloprotease</keyword>
<evidence type="ECO:0000256" key="6">
    <source>
        <dbReference type="ARBA" id="ARBA00022723"/>
    </source>
</evidence>
<dbReference type="EMBL" id="AYKG01000015">
    <property type="protein sequence ID" value="ROO29375.1"/>
    <property type="molecule type" value="Genomic_DNA"/>
</dbReference>
<proteinExistence type="inferred from homology"/>
<dbReference type="FunCoup" id="A0A423PUU9">
    <property type="interactions" value="242"/>
</dbReference>
<evidence type="ECO:0000256" key="3">
    <source>
        <dbReference type="ARBA" id="ARBA00022490"/>
    </source>
</evidence>
<dbReference type="EC" id="3.4.15.5" evidence="12"/>
<dbReference type="Gene3D" id="3.40.390.10">
    <property type="entry name" value="Collagenase (Catalytic Domain)"/>
    <property type="match status" value="1"/>
</dbReference>
<feature type="region of interest" description="Disordered" evidence="16">
    <location>
        <begin position="732"/>
        <end position="771"/>
    </location>
</feature>
<dbReference type="GO" id="GO:0008241">
    <property type="term" value="F:peptidyl-dipeptidase activity"/>
    <property type="evidence" value="ECO:0007669"/>
    <property type="project" value="UniProtKB-EC"/>
</dbReference>
<dbReference type="InterPro" id="IPR001567">
    <property type="entry name" value="Pept_M3A_M3B_dom"/>
</dbReference>
<dbReference type="Gene3D" id="1.10.1370.10">
    <property type="entry name" value="Neurolysin, domain 3"/>
    <property type="match status" value="1"/>
</dbReference>
<evidence type="ECO:0000256" key="13">
    <source>
        <dbReference type="ARBA" id="ARBA00070755"/>
    </source>
</evidence>
<evidence type="ECO:0000256" key="16">
    <source>
        <dbReference type="SAM" id="MobiDB-lite"/>
    </source>
</evidence>
<dbReference type="Proteomes" id="UP000285310">
    <property type="component" value="Unassembled WGS sequence"/>
</dbReference>
<evidence type="ECO:0000256" key="9">
    <source>
        <dbReference type="ARBA" id="ARBA00023049"/>
    </source>
</evidence>
<dbReference type="AlphaFoldDB" id="A0A423PUU9"/>
<dbReference type="InParanoid" id="A0A423PUU9"/>
<evidence type="ECO:0000256" key="15">
    <source>
        <dbReference type="RuleBase" id="RU003435"/>
    </source>
</evidence>
<feature type="signal peptide" evidence="17">
    <location>
        <begin position="1"/>
        <end position="22"/>
    </location>
</feature>
<dbReference type="GO" id="GO:0006508">
    <property type="term" value="P:proteolysis"/>
    <property type="evidence" value="ECO:0007669"/>
    <property type="project" value="UniProtKB-KW"/>
</dbReference>
<evidence type="ECO:0000256" key="11">
    <source>
        <dbReference type="ARBA" id="ARBA00054529"/>
    </source>
</evidence>
<keyword evidence="5 15" id="KW-0645">Protease</keyword>
<organism evidence="19 20">
    <name type="scientific">Salinisphaera japonica YTM-1</name>
    <dbReference type="NCBI Taxonomy" id="1209778"/>
    <lineage>
        <taxon>Bacteria</taxon>
        <taxon>Pseudomonadati</taxon>
        <taxon>Pseudomonadota</taxon>
        <taxon>Gammaproteobacteria</taxon>
        <taxon>Salinisphaerales</taxon>
        <taxon>Salinisphaeraceae</taxon>
        <taxon>Salinisphaera</taxon>
    </lineage>
</organism>
<dbReference type="SUPFAM" id="SSF55486">
    <property type="entry name" value="Metalloproteases ('zincins'), catalytic domain"/>
    <property type="match status" value="1"/>
</dbReference>
<protein>
    <recommendedName>
        <fullName evidence="13">Dipeptidyl carboxypeptidase</fullName>
        <ecNumber evidence="12">3.4.15.5</ecNumber>
    </recommendedName>
    <alternativeName>
        <fullName evidence="14">Peptidyl-dipeptidase Dcp</fullName>
    </alternativeName>
</protein>
<evidence type="ECO:0000256" key="2">
    <source>
        <dbReference type="ARBA" id="ARBA00006040"/>
    </source>
</evidence>
<dbReference type="InterPro" id="IPR024079">
    <property type="entry name" value="MetalloPept_cat_dom_sf"/>
</dbReference>
<evidence type="ECO:0000256" key="8">
    <source>
        <dbReference type="ARBA" id="ARBA00022833"/>
    </source>
</evidence>
<dbReference type="FunFam" id="3.40.390.10:FF:000009">
    <property type="entry name" value="Oligopeptidase A"/>
    <property type="match status" value="1"/>
</dbReference>
<evidence type="ECO:0000256" key="12">
    <source>
        <dbReference type="ARBA" id="ARBA00066668"/>
    </source>
</evidence>
<comment type="function">
    <text evidence="11">Removes dipeptides from the C-termini of N-blocked tripeptides, tetrapeptides and larger peptides.</text>
</comment>
<feature type="chain" id="PRO_5019290327" description="Dipeptidyl carboxypeptidase" evidence="17">
    <location>
        <begin position="23"/>
        <end position="771"/>
    </location>
</feature>
<dbReference type="GO" id="GO:0046872">
    <property type="term" value="F:metal ion binding"/>
    <property type="evidence" value="ECO:0007669"/>
    <property type="project" value="UniProtKB-UniRule"/>
</dbReference>
<dbReference type="Pfam" id="PF01432">
    <property type="entry name" value="Peptidase_M3"/>
    <property type="match status" value="1"/>
</dbReference>
<sequence length="771" mass="86105">MQPRALLICLAALGSTTGLAQAADTPEPGDVETTEKTQAKQQTPPATESAFTADNPFAQPSGLAFQAPAFDTIDDADFMPAIDEGMRRQARQITAIAQNEAAPTFENTIVALEKSGRLLERTTNVFHALTGADTNDALQHVEQVEAPRLAAHQDGIYLNSALFKRVARLYEQRDSLDLSAEAQRLLRHYYKTFVHRGAKLSDADQAQLREINKQLSSLATEFTQKLLAANKAQAPIFKHAKALEGLSESDIAAAKRSAADNDQEDAYRLALQNTTQQPPLADLKNRETRKTLFQASWTRTAQGGDEDTRDVIETMAGLRADKAALLGYDTYADYKLYDQMARTPQTALGFMHRLAKPAVERANAEAADLQAEIEADDKSFKLEPWDWNYYAEKLRKKRYDLDQAAVKPYFALDNVLQKGVFYAAHQLYGLTFKERKDLPVYQPDVRVFTVYDADGSELGLFYADYFKRENKRGGAWMSSLVGQSTLFGTKPVIYNVCNFAKPAPGEPALLGYDDVITMFHEFGHALHGFFANTTYPTLSGTATPRDFVEFPSQFNEHWAMAPQVFDHYALHYKTGAPMPETLKTKLKAARDFNQGYRMTELISAALLDMAWHTISAGAANKDTAIFQKRALKSANIYLPHKVPPRYSSSYFQHIWGNGYAAGYYAYLWTQMLADNGFEWFKAHGGLTRDNGDRFRRMILSIGNTRDLHDAYLAWLGHDPTVGPMLEYRGLADEQPFDDRHEENRAAPHNNADDTTTTAGTASTKDDATPKP</sequence>
<reference evidence="19 20" key="1">
    <citation type="submission" date="2013-10" db="EMBL/GenBank/DDBJ databases">
        <title>Salinisphaera japonica YTM-1 Genome Sequencing.</title>
        <authorList>
            <person name="Lai Q."/>
            <person name="Li C."/>
            <person name="Shao Z."/>
        </authorList>
    </citation>
    <scope>NUCLEOTIDE SEQUENCE [LARGE SCALE GENOMIC DNA]</scope>
    <source>
        <strain evidence="19 20">YTM-1</strain>
    </source>
</reference>
<comment type="subcellular location">
    <subcellularLocation>
        <location evidence="1">Cytoplasm</location>
    </subcellularLocation>
</comment>
<evidence type="ECO:0000256" key="10">
    <source>
        <dbReference type="ARBA" id="ARBA00052506"/>
    </source>
</evidence>
<evidence type="ECO:0000313" key="19">
    <source>
        <dbReference type="EMBL" id="ROO29375.1"/>
    </source>
</evidence>
<dbReference type="InterPro" id="IPR024077">
    <property type="entry name" value="Neurolysin/TOP_dom2"/>
</dbReference>
<dbReference type="InterPro" id="IPR034005">
    <property type="entry name" value="M3A_DCP"/>
</dbReference>
<name>A0A423PUU9_9GAMM</name>
<evidence type="ECO:0000313" key="20">
    <source>
        <dbReference type="Proteomes" id="UP000285310"/>
    </source>
</evidence>
<keyword evidence="7 15" id="KW-0378">Hydrolase</keyword>
<comment type="cofactor">
    <cofactor evidence="15">
        <name>Zn(2+)</name>
        <dbReference type="ChEBI" id="CHEBI:29105"/>
    </cofactor>
    <text evidence="15">Binds 1 zinc ion.</text>
</comment>
<evidence type="ECO:0000259" key="18">
    <source>
        <dbReference type="Pfam" id="PF01432"/>
    </source>
</evidence>
<dbReference type="InterPro" id="IPR045090">
    <property type="entry name" value="Pept_M3A_M3B"/>
</dbReference>
<evidence type="ECO:0000256" key="1">
    <source>
        <dbReference type="ARBA" id="ARBA00004496"/>
    </source>
</evidence>
<feature type="region of interest" description="Disordered" evidence="16">
    <location>
        <begin position="19"/>
        <end position="51"/>
    </location>
</feature>
<feature type="domain" description="Peptidase M3A/M3B catalytic" evidence="18">
    <location>
        <begin position="281"/>
        <end position="727"/>
    </location>
</feature>
<dbReference type="CDD" id="cd06456">
    <property type="entry name" value="M3A_DCP"/>
    <property type="match status" value="1"/>
</dbReference>
<keyword evidence="8 15" id="KW-0862">Zinc</keyword>
<evidence type="ECO:0000256" key="4">
    <source>
        <dbReference type="ARBA" id="ARBA00022645"/>
    </source>
</evidence>
<keyword evidence="4 19" id="KW-0121">Carboxypeptidase</keyword>
<dbReference type="GO" id="GO:0004180">
    <property type="term" value="F:carboxypeptidase activity"/>
    <property type="evidence" value="ECO:0007669"/>
    <property type="project" value="UniProtKB-KW"/>
</dbReference>
<dbReference type="GO" id="GO:0004222">
    <property type="term" value="F:metalloendopeptidase activity"/>
    <property type="evidence" value="ECO:0007669"/>
    <property type="project" value="InterPro"/>
</dbReference>
<evidence type="ECO:0000256" key="14">
    <source>
        <dbReference type="ARBA" id="ARBA00075608"/>
    </source>
</evidence>
<keyword evidence="3" id="KW-0963">Cytoplasm</keyword>
<accession>A0A423PUU9</accession>
<comment type="catalytic activity">
    <reaction evidence="10">
        <text>Hydrolysis of unblocked, C-terminal dipeptides from oligopeptides, with broad specificity. Does not hydrolyze bonds in which P1' is Pro, or both P1 and P1' are Gly.</text>
        <dbReference type="EC" id="3.4.15.5"/>
    </reaction>
</comment>
<keyword evidence="6 15" id="KW-0479">Metal-binding</keyword>
<dbReference type="GO" id="GO:0005829">
    <property type="term" value="C:cytosol"/>
    <property type="evidence" value="ECO:0007669"/>
    <property type="project" value="UniProtKB-ARBA"/>
</dbReference>
<feature type="compositionally biased region" description="Basic and acidic residues" evidence="16">
    <location>
        <begin position="736"/>
        <end position="745"/>
    </location>
</feature>
<feature type="compositionally biased region" description="Low complexity" evidence="16">
    <location>
        <begin position="752"/>
        <end position="762"/>
    </location>
</feature>
<dbReference type="PANTHER" id="PTHR43660:SF1">
    <property type="entry name" value="DIPEPTIDYL CARBOXYPEPTIDASE"/>
    <property type="match status" value="1"/>
</dbReference>
<comment type="similarity">
    <text evidence="2 15">Belongs to the peptidase M3 family.</text>
</comment>
<keyword evidence="17" id="KW-0732">Signal</keyword>
<evidence type="ECO:0000256" key="5">
    <source>
        <dbReference type="ARBA" id="ARBA00022670"/>
    </source>
</evidence>
<evidence type="ECO:0000256" key="7">
    <source>
        <dbReference type="ARBA" id="ARBA00022801"/>
    </source>
</evidence>
<comment type="caution">
    <text evidence="19">The sequence shown here is derived from an EMBL/GenBank/DDBJ whole genome shotgun (WGS) entry which is preliminary data.</text>
</comment>
<evidence type="ECO:0000256" key="17">
    <source>
        <dbReference type="SAM" id="SignalP"/>
    </source>
</evidence>
<dbReference type="FunFam" id="1.10.1370.40:FF:000001">
    <property type="entry name" value="Dipeptidyl carboxypeptidase II"/>
    <property type="match status" value="1"/>
</dbReference>
<gene>
    <name evidence="19" type="ORF">SAJA_06300</name>
</gene>
<keyword evidence="20" id="KW-1185">Reference proteome</keyword>
<dbReference type="Gene3D" id="1.10.1370.40">
    <property type="match status" value="1"/>
</dbReference>